<feature type="region of interest" description="Disordered" evidence="1">
    <location>
        <begin position="1"/>
        <end position="22"/>
    </location>
</feature>
<organism evidence="2 3">
    <name type="scientific">Durusdinium trenchii</name>
    <dbReference type="NCBI Taxonomy" id="1381693"/>
    <lineage>
        <taxon>Eukaryota</taxon>
        <taxon>Sar</taxon>
        <taxon>Alveolata</taxon>
        <taxon>Dinophyceae</taxon>
        <taxon>Suessiales</taxon>
        <taxon>Symbiodiniaceae</taxon>
        <taxon>Durusdinium</taxon>
    </lineage>
</organism>
<name>A0ABP0L6N7_9DINO</name>
<comment type="caution">
    <text evidence="2">The sequence shown here is derived from an EMBL/GenBank/DDBJ whole genome shotgun (WGS) entry which is preliminary data.</text>
</comment>
<sequence>MPGEGGSTDAPPPPSGLGNFKGVMLCNRPSDDSKVVSEAKQPFRSAVAYTSDLGLTPVRLLTAFQSMGRGAITTAAMHLSSAAARSRNFEPTVKKRGPSAALRRHVRWLRELQQQMREDRDQAEQEGQDEEEKRQKMKAAFDKHRKAVRDMMKERDDKQKEEAAAAQAEKAAKAAEAKAKATENSVPLSEIAHAAAISAVDRPAPKVSKPLWAMTEQEKDHFEEEEADDLINFVEHLDFDKYVGDLEFRQALGALKDRTGKLKKEQDAFKDELLANFNVSYDDEDEASTAAGSAKLEEGVDGQSIFGDLKSEYSVASSRRSRREDRENGQKDWDHSTNPDERPVVDQEVKDMAEAVLEQNPKFRAIHSGASVQKIIEKVQREPAAEIKLVDHMRLEAPCPVPVITASSDTQTRLFKPVDPSMLPYLYRSPAI</sequence>
<feature type="compositionally biased region" description="Basic and acidic residues" evidence="1">
    <location>
        <begin position="131"/>
        <end position="163"/>
    </location>
</feature>
<feature type="region of interest" description="Disordered" evidence="1">
    <location>
        <begin position="115"/>
        <end position="169"/>
    </location>
</feature>
<evidence type="ECO:0000313" key="3">
    <source>
        <dbReference type="Proteomes" id="UP001642484"/>
    </source>
</evidence>
<dbReference type="EMBL" id="CAXAMN010011113">
    <property type="protein sequence ID" value="CAK9034218.1"/>
    <property type="molecule type" value="Genomic_DNA"/>
</dbReference>
<proteinExistence type="predicted"/>
<reference evidence="2 3" key="1">
    <citation type="submission" date="2024-02" db="EMBL/GenBank/DDBJ databases">
        <authorList>
            <person name="Chen Y."/>
            <person name="Shah S."/>
            <person name="Dougan E. K."/>
            <person name="Thang M."/>
            <person name="Chan C."/>
        </authorList>
    </citation>
    <scope>NUCLEOTIDE SEQUENCE [LARGE SCALE GENOMIC DNA]</scope>
</reference>
<evidence type="ECO:0000313" key="2">
    <source>
        <dbReference type="EMBL" id="CAK9034218.1"/>
    </source>
</evidence>
<gene>
    <name evidence="2" type="ORF">CCMP2556_LOCUS19386</name>
</gene>
<dbReference type="PANTHER" id="PTHR41747:SF1">
    <property type="entry name" value="CHROMOSOME UNDETERMINED SCAFFOLD_128, WHOLE GENOME SHOTGUN SEQUENCE"/>
    <property type="match status" value="1"/>
</dbReference>
<dbReference type="Proteomes" id="UP001642484">
    <property type="component" value="Unassembled WGS sequence"/>
</dbReference>
<dbReference type="PANTHER" id="PTHR41747">
    <property type="entry name" value="CHROMOSOME UNDETERMINED SCAFFOLD_128, WHOLE GENOME SHOTGUN SEQUENCE"/>
    <property type="match status" value="1"/>
</dbReference>
<evidence type="ECO:0000256" key="1">
    <source>
        <dbReference type="SAM" id="MobiDB-lite"/>
    </source>
</evidence>
<accession>A0ABP0L6N7</accession>
<feature type="region of interest" description="Disordered" evidence="1">
    <location>
        <begin position="316"/>
        <end position="343"/>
    </location>
</feature>
<keyword evidence="3" id="KW-1185">Reference proteome</keyword>
<feature type="compositionally biased region" description="Basic and acidic residues" evidence="1">
    <location>
        <begin position="322"/>
        <end position="343"/>
    </location>
</feature>
<protein>
    <submittedName>
        <fullName evidence="2">Uncharacterized protein</fullName>
    </submittedName>
</protein>